<dbReference type="STRING" id="55544.A0A4D9DKK2"/>
<keyword evidence="2" id="KW-0675">Receptor</keyword>
<dbReference type="EMBL" id="QXTE01007276">
    <property type="protein sequence ID" value="TFJ95413.1"/>
    <property type="molecule type" value="Genomic_DNA"/>
</dbReference>
<proteinExistence type="predicted"/>
<dbReference type="GO" id="GO:0019955">
    <property type="term" value="F:cytokine binding"/>
    <property type="evidence" value="ECO:0007669"/>
    <property type="project" value="InterPro"/>
</dbReference>
<protein>
    <submittedName>
        <fullName evidence="2">Interferon gamma receptor 1</fullName>
    </submittedName>
</protein>
<dbReference type="GO" id="GO:0016020">
    <property type="term" value="C:membrane"/>
    <property type="evidence" value="ECO:0007669"/>
    <property type="project" value="InterPro"/>
</dbReference>
<evidence type="ECO:0000313" key="3">
    <source>
        <dbReference type="Proteomes" id="UP000297703"/>
    </source>
</evidence>
<dbReference type="OrthoDB" id="9946382at2759"/>
<gene>
    <name evidence="2" type="ORF">DR999_PMT23037</name>
</gene>
<organism evidence="2 3">
    <name type="scientific">Platysternon megacephalum</name>
    <name type="common">big-headed turtle</name>
    <dbReference type="NCBI Taxonomy" id="55544"/>
    <lineage>
        <taxon>Eukaryota</taxon>
        <taxon>Metazoa</taxon>
        <taxon>Chordata</taxon>
        <taxon>Craniata</taxon>
        <taxon>Vertebrata</taxon>
        <taxon>Euteleostomi</taxon>
        <taxon>Archelosauria</taxon>
        <taxon>Testudinata</taxon>
        <taxon>Testudines</taxon>
        <taxon>Cryptodira</taxon>
        <taxon>Durocryptodira</taxon>
        <taxon>Testudinoidea</taxon>
        <taxon>Platysternidae</taxon>
        <taxon>Platysternon</taxon>
    </lineage>
</organism>
<dbReference type="Proteomes" id="UP000297703">
    <property type="component" value="Unassembled WGS sequence"/>
</dbReference>
<name>A0A4D9DKK2_9SAUR</name>
<keyword evidence="3" id="KW-1185">Reference proteome</keyword>
<dbReference type="GO" id="GO:0004896">
    <property type="term" value="F:cytokine receptor activity"/>
    <property type="evidence" value="ECO:0007669"/>
    <property type="project" value="InterPro"/>
</dbReference>
<reference evidence="2 3" key="1">
    <citation type="submission" date="2019-04" db="EMBL/GenBank/DDBJ databases">
        <title>Draft genome of the big-headed turtle Platysternon megacephalum.</title>
        <authorList>
            <person name="Gong S."/>
        </authorList>
    </citation>
    <scope>NUCLEOTIDE SEQUENCE [LARGE SCALE GENOMIC DNA]</scope>
    <source>
        <strain evidence="2">DO16091913</strain>
        <tissue evidence="2">Muscle</tissue>
    </source>
</reference>
<sequence length="188" mass="20948">MEFSLYPPVIREIGVGFVSVIRNLNSRNILETKPEAKYVSVITSSSSKPMFSVSDETNLIDQVDQIKEIGTPNPDNCGEETDTVSSQEISNKTEEMSIQESIAEITPDDEESPTVKENYFHSNSSQTKLSSIPSDPEPSNTEVQESLILKSCNKFSGYDKPHVLMDLIDVGEEESVIAYRHTDEVHES</sequence>
<comment type="caution">
    <text evidence="2">The sequence shown here is derived from an EMBL/GenBank/DDBJ whole genome shotgun (WGS) entry which is preliminary data.</text>
</comment>
<dbReference type="AlphaFoldDB" id="A0A4D9DKK2"/>
<evidence type="ECO:0000256" key="1">
    <source>
        <dbReference type="SAM" id="MobiDB-lite"/>
    </source>
</evidence>
<feature type="region of interest" description="Disordered" evidence="1">
    <location>
        <begin position="121"/>
        <end position="143"/>
    </location>
</feature>
<evidence type="ECO:0000313" key="2">
    <source>
        <dbReference type="EMBL" id="TFJ95413.1"/>
    </source>
</evidence>
<accession>A0A4D9DKK2</accession>
<dbReference type="InterPro" id="IPR008355">
    <property type="entry name" value="Interferon_gamma_rcpt_asu"/>
</dbReference>
<reference evidence="2 3" key="2">
    <citation type="submission" date="2019-04" db="EMBL/GenBank/DDBJ databases">
        <title>The genome sequence of big-headed turtle.</title>
        <authorList>
            <person name="Gong S."/>
        </authorList>
    </citation>
    <scope>NUCLEOTIDE SEQUENCE [LARGE SCALE GENOMIC DNA]</scope>
    <source>
        <strain evidence="2">DO16091913</strain>
        <tissue evidence="2">Muscle</tissue>
    </source>
</reference>
<dbReference type="PRINTS" id="PR01777">
    <property type="entry name" value="INTERFERONGR"/>
</dbReference>